<name>A0A3M8SYK1_9GAMM</name>
<feature type="compositionally biased region" description="Basic and acidic residues" evidence="1">
    <location>
        <begin position="102"/>
        <end position="119"/>
    </location>
</feature>
<comment type="caution">
    <text evidence="3">The sequence shown here is derived from an EMBL/GenBank/DDBJ whole genome shotgun (WGS) entry which is preliminary data.</text>
</comment>
<dbReference type="AlphaFoldDB" id="A0A3M8SYK1"/>
<feature type="domain" description="DUF4124" evidence="2">
    <location>
        <begin position="24"/>
        <end position="76"/>
    </location>
</feature>
<feature type="compositionally biased region" description="Low complexity" evidence="1">
    <location>
        <begin position="139"/>
        <end position="159"/>
    </location>
</feature>
<dbReference type="Pfam" id="PF13511">
    <property type="entry name" value="DUF4124"/>
    <property type="match status" value="1"/>
</dbReference>
<evidence type="ECO:0000256" key="1">
    <source>
        <dbReference type="SAM" id="MobiDB-lite"/>
    </source>
</evidence>
<evidence type="ECO:0000313" key="3">
    <source>
        <dbReference type="EMBL" id="RNF84334.1"/>
    </source>
</evidence>
<dbReference type="OrthoDB" id="7068596at2"/>
<proteinExistence type="predicted"/>
<feature type="region of interest" description="Disordered" evidence="1">
    <location>
        <begin position="96"/>
        <end position="119"/>
    </location>
</feature>
<evidence type="ECO:0000259" key="2">
    <source>
        <dbReference type="Pfam" id="PF13511"/>
    </source>
</evidence>
<feature type="region of interest" description="Disordered" evidence="1">
    <location>
        <begin position="135"/>
        <end position="159"/>
    </location>
</feature>
<dbReference type="Proteomes" id="UP000267049">
    <property type="component" value="Unassembled WGS sequence"/>
</dbReference>
<accession>A0A3M8SYK1</accession>
<organism evidence="3 4">
    <name type="scientific">Montanilutibacter psychrotolerans</name>
    <dbReference type="NCBI Taxonomy" id="1327343"/>
    <lineage>
        <taxon>Bacteria</taxon>
        <taxon>Pseudomonadati</taxon>
        <taxon>Pseudomonadota</taxon>
        <taxon>Gammaproteobacteria</taxon>
        <taxon>Lysobacterales</taxon>
        <taxon>Lysobacteraceae</taxon>
        <taxon>Montanilutibacter</taxon>
    </lineage>
</organism>
<keyword evidence="4" id="KW-1185">Reference proteome</keyword>
<dbReference type="RefSeq" id="WP_123087520.1">
    <property type="nucleotide sequence ID" value="NZ_RIBS01000003.1"/>
</dbReference>
<gene>
    <name evidence="3" type="ORF">EER27_08100</name>
</gene>
<sequence>MFNQPIHSPARVLRGALPWIGAGLLLVALPAFAGQVYQWKDANGVTHYSDSPPAGQNYQNRDVRDASTPPAPTAAKPVVNANCSNARSNLTVLQGQGQVGVDENKDGKADRNLSAEERTNRTAMAEAAVKTYCGASTVSQPASAPQATPQAAPAESGKY</sequence>
<dbReference type="InterPro" id="IPR025392">
    <property type="entry name" value="DUF4124"/>
</dbReference>
<evidence type="ECO:0000313" key="4">
    <source>
        <dbReference type="Proteomes" id="UP000267049"/>
    </source>
</evidence>
<feature type="compositionally biased region" description="Polar residues" evidence="1">
    <location>
        <begin position="48"/>
        <end position="60"/>
    </location>
</feature>
<reference evidence="3 4" key="1">
    <citation type="submission" date="2018-11" db="EMBL/GenBank/DDBJ databases">
        <title>Lysobacter cryohumiis sp. nov., isolated from soil in the Tianshan Mountains, Xinjiang, China.</title>
        <authorList>
            <person name="Luo Y."/>
            <person name="Sheng H."/>
        </authorList>
    </citation>
    <scope>NUCLEOTIDE SEQUENCE [LARGE SCALE GENOMIC DNA]</scope>
    <source>
        <strain evidence="3 4">ZS60</strain>
    </source>
</reference>
<protein>
    <submittedName>
        <fullName evidence="3">DUF4124 domain-containing protein</fullName>
    </submittedName>
</protein>
<dbReference type="EMBL" id="RIBS01000003">
    <property type="protein sequence ID" value="RNF84334.1"/>
    <property type="molecule type" value="Genomic_DNA"/>
</dbReference>
<feature type="region of interest" description="Disordered" evidence="1">
    <location>
        <begin position="48"/>
        <end position="75"/>
    </location>
</feature>